<gene>
    <name evidence="1" type="ORF">OMP38_21775</name>
</gene>
<dbReference type="Proteomes" id="UP001153387">
    <property type="component" value="Unassembled WGS sequence"/>
</dbReference>
<organism evidence="1 2">
    <name type="scientific">Cohnella ginsengisoli</name>
    <dbReference type="NCBI Taxonomy" id="425004"/>
    <lineage>
        <taxon>Bacteria</taxon>
        <taxon>Bacillati</taxon>
        <taxon>Bacillota</taxon>
        <taxon>Bacilli</taxon>
        <taxon>Bacillales</taxon>
        <taxon>Paenibacillaceae</taxon>
        <taxon>Cohnella</taxon>
    </lineage>
</organism>
<proteinExistence type="predicted"/>
<dbReference type="RefSeq" id="WP_277567003.1">
    <property type="nucleotide sequence ID" value="NZ_JAPDHZ010000004.1"/>
</dbReference>
<keyword evidence="2" id="KW-1185">Reference proteome</keyword>
<sequence>MQLQIESKHLYPDDYDMNIVFDSVENRKKRSLMAKRHVEGLKIEREELE</sequence>
<dbReference type="EMBL" id="JAPDHZ010000004">
    <property type="protein sequence ID" value="MDG0793184.1"/>
    <property type="molecule type" value="Genomic_DNA"/>
</dbReference>
<accession>A0A9X4KJ50</accession>
<protein>
    <submittedName>
        <fullName evidence="1">Uncharacterized protein</fullName>
    </submittedName>
</protein>
<comment type="caution">
    <text evidence="1">The sequence shown here is derived from an EMBL/GenBank/DDBJ whole genome shotgun (WGS) entry which is preliminary data.</text>
</comment>
<name>A0A9X4KJ50_9BACL</name>
<evidence type="ECO:0000313" key="2">
    <source>
        <dbReference type="Proteomes" id="UP001153387"/>
    </source>
</evidence>
<evidence type="ECO:0000313" key="1">
    <source>
        <dbReference type="EMBL" id="MDG0793184.1"/>
    </source>
</evidence>
<reference evidence="1 2" key="1">
    <citation type="submission" date="2022-10" db="EMBL/GenBank/DDBJ databases">
        <title>Comparative genomic analysis of Cohnella hashimotonis sp. nov., isolated from the International Space Station.</title>
        <authorList>
            <person name="Simpson A."/>
            <person name="Venkateswaran K."/>
        </authorList>
    </citation>
    <scope>NUCLEOTIDE SEQUENCE [LARGE SCALE GENOMIC DNA]</scope>
    <source>
        <strain evidence="1 2">DSM 18997</strain>
    </source>
</reference>
<dbReference type="AlphaFoldDB" id="A0A9X4KJ50"/>